<dbReference type="Proteomes" id="UP000094444">
    <property type="component" value="Unassembled WGS sequence"/>
</dbReference>
<evidence type="ECO:0000313" key="2">
    <source>
        <dbReference type="Proteomes" id="UP000094444"/>
    </source>
</evidence>
<sequence length="88" mass="9480">MVFNYKCCSGCASTVRTALQKAWGSKYVFEKNYGTSTVFEINMPDPGTADEGSLERTCFKAAKASVAPHGIVRLSRSSGAGQYKCKNA</sequence>
<gene>
    <name evidence="1" type="ORF">DHEL01_v205798</name>
</gene>
<dbReference type="EMBL" id="MAVT02000441">
    <property type="protein sequence ID" value="POS75814.1"/>
    <property type="molecule type" value="Genomic_DNA"/>
</dbReference>
<dbReference type="InParanoid" id="A0A2P5HZZ2"/>
<reference evidence="1" key="1">
    <citation type="submission" date="2017-09" db="EMBL/GenBank/DDBJ databases">
        <title>Polyketide synthases of a Diaporthe helianthi virulent isolate.</title>
        <authorList>
            <person name="Baroncelli R."/>
        </authorList>
    </citation>
    <scope>NUCLEOTIDE SEQUENCE [LARGE SCALE GENOMIC DNA]</scope>
    <source>
        <strain evidence="1">7/96</strain>
    </source>
</reference>
<name>A0A2P5HZZ2_DIAHE</name>
<evidence type="ECO:0000313" key="1">
    <source>
        <dbReference type="EMBL" id="POS75814.1"/>
    </source>
</evidence>
<proteinExistence type="predicted"/>
<comment type="caution">
    <text evidence="1">The sequence shown here is derived from an EMBL/GenBank/DDBJ whole genome shotgun (WGS) entry which is preliminary data.</text>
</comment>
<protein>
    <recommendedName>
        <fullName evidence="3">HMA domain-containing protein</fullName>
    </recommendedName>
</protein>
<evidence type="ECO:0008006" key="3">
    <source>
        <dbReference type="Google" id="ProtNLM"/>
    </source>
</evidence>
<keyword evidence="2" id="KW-1185">Reference proteome</keyword>
<dbReference type="OrthoDB" id="5192727at2759"/>
<dbReference type="AlphaFoldDB" id="A0A2P5HZZ2"/>
<accession>A0A2P5HZZ2</accession>
<organism evidence="1 2">
    <name type="scientific">Diaporthe helianthi</name>
    <dbReference type="NCBI Taxonomy" id="158607"/>
    <lineage>
        <taxon>Eukaryota</taxon>
        <taxon>Fungi</taxon>
        <taxon>Dikarya</taxon>
        <taxon>Ascomycota</taxon>
        <taxon>Pezizomycotina</taxon>
        <taxon>Sordariomycetes</taxon>
        <taxon>Sordariomycetidae</taxon>
        <taxon>Diaporthales</taxon>
        <taxon>Diaporthaceae</taxon>
        <taxon>Diaporthe</taxon>
    </lineage>
</organism>